<keyword evidence="3" id="KW-1185">Reference proteome</keyword>
<organism evidence="2 3">
    <name type="scientific">Pseudorhodoferax soli</name>
    <dbReference type="NCBI Taxonomy" id="545864"/>
    <lineage>
        <taxon>Bacteria</taxon>
        <taxon>Pseudomonadati</taxon>
        <taxon>Pseudomonadota</taxon>
        <taxon>Betaproteobacteria</taxon>
        <taxon>Burkholderiales</taxon>
        <taxon>Comamonadaceae</taxon>
    </lineage>
</organism>
<dbReference type="InterPro" id="IPR021727">
    <property type="entry name" value="DUF3299"/>
</dbReference>
<keyword evidence="1" id="KW-0732">Signal</keyword>
<comment type="caution">
    <text evidence="2">The sequence shown here is derived from an EMBL/GenBank/DDBJ whole genome shotgun (WGS) entry which is preliminary data.</text>
</comment>
<gene>
    <name evidence="2" type="ORF">DES41_112234</name>
</gene>
<evidence type="ECO:0000313" key="2">
    <source>
        <dbReference type="EMBL" id="RCW65783.1"/>
    </source>
</evidence>
<dbReference type="RefSeq" id="WP_114471860.1">
    <property type="nucleotide sequence ID" value="NZ_QPJK01000012.1"/>
</dbReference>
<accession>A0A368XCU0</accession>
<protein>
    <recommendedName>
        <fullName evidence="4">DUF3299 domain-containing protein</fullName>
    </recommendedName>
</protein>
<evidence type="ECO:0000256" key="1">
    <source>
        <dbReference type="SAM" id="SignalP"/>
    </source>
</evidence>
<proteinExistence type="predicted"/>
<dbReference type="Proteomes" id="UP000252884">
    <property type="component" value="Unassembled WGS sequence"/>
</dbReference>
<sequence>MNPLRRRTCAALACAMLAPAMAKEAFRTIAWDDLLPQDWNPWADFQGAGAGVDLRRLPDDDPRAAAALQRLRKVWDDAPLVAALDGAAIRIPGYVVPLETSAQGLRELLLVPHFGACIHTPPPPSNQIVHVRLDKPHKSLGTMDTVWVSGRLQLARASTAHGVSGYALAGQRVERYAGAPR</sequence>
<feature type="signal peptide" evidence="1">
    <location>
        <begin position="1"/>
        <end position="22"/>
    </location>
</feature>
<dbReference type="EMBL" id="QPJK01000012">
    <property type="protein sequence ID" value="RCW65783.1"/>
    <property type="molecule type" value="Genomic_DNA"/>
</dbReference>
<dbReference type="Gene3D" id="2.40.50.870">
    <property type="entry name" value="Protein of unknown function (DUF3299)"/>
    <property type="match status" value="1"/>
</dbReference>
<dbReference type="Pfam" id="PF11736">
    <property type="entry name" value="DUF3299"/>
    <property type="match status" value="1"/>
</dbReference>
<dbReference type="AlphaFoldDB" id="A0A368XCU0"/>
<dbReference type="OrthoDB" id="9784998at2"/>
<feature type="chain" id="PRO_5017018140" description="DUF3299 domain-containing protein" evidence="1">
    <location>
        <begin position="23"/>
        <end position="181"/>
    </location>
</feature>
<evidence type="ECO:0000313" key="3">
    <source>
        <dbReference type="Proteomes" id="UP000252884"/>
    </source>
</evidence>
<name>A0A368XCU0_9BURK</name>
<reference evidence="2 3" key="1">
    <citation type="submission" date="2018-07" db="EMBL/GenBank/DDBJ databases">
        <title>Genomic Encyclopedia of Type Strains, Phase IV (KMG-IV): sequencing the most valuable type-strain genomes for metagenomic binning, comparative biology and taxonomic classification.</title>
        <authorList>
            <person name="Goeker M."/>
        </authorList>
    </citation>
    <scope>NUCLEOTIDE SEQUENCE [LARGE SCALE GENOMIC DNA]</scope>
    <source>
        <strain evidence="2 3">DSM 21634</strain>
    </source>
</reference>
<evidence type="ECO:0008006" key="4">
    <source>
        <dbReference type="Google" id="ProtNLM"/>
    </source>
</evidence>